<comment type="caution">
    <text evidence="2">The sequence shown here is derived from an EMBL/GenBank/DDBJ whole genome shotgun (WGS) entry which is preliminary data.</text>
</comment>
<dbReference type="EMBL" id="JACOPB010000025">
    <property type="protein sequence ID" value="MBC5712078.1"/>
    <property type="molecule type" value="Genomic_DNA"/>
</dbReference>
<evidence type="ECO:0000313" key="2">
    <source>
        <dbReference type="EMBL" id="MBC5712078.1"/>
    </source>
</evidence>
<keyword evidence="3" id="KW-1185">Reference proteome</keyword>
<dbReference type="RefSeq" id="WP_055176255.1">
    <property type="nucleotide sequence ID" value="NZ_JACOPB010000025.1"/>
</dbReference>
<reference evidence="2 3" key="1">
    <citation type="submission" date="2020-08" db="EMBL/GenBank/DDBJ databases">
        <title>Genome public.</title>
        <authorList>
            <person name="Liu C."/>
            <person name="Sun Q."/>
        </authorList>
    </citation>
    <scope>NUCLEOTIDE SEQUENCE [LARGE SCALE GENOMIC DNA]</scope>
    <source>
        <strain evidence="2 3">NSJ-66</strain>
    </source>
</reference>
<organism evidence="2 3">
    <name type="scientific">Hungatella hominis</name>
    <dbReference type="NCBI Taxonomy" id="2763050"/>
    <lineage>
        <taxon>Bacteria</taxon>
        <taxon>Bacillati</taxon>
        <taxon>Bacillota</taxon>
        <taxon>Clostridia</taxon>
        <taxon>Lachnospirales</taxon>
        <taxon>Lachnospiraceae</taxon>
        <taxon>Hungatella</taxon>
    </lineage>
</organism>
<name>A0ABR7HFW6_9FIRM</name>
<protein>
    <submittedName>
        <fullName evidence="2">Uncharacterized protein</fullName>
    </submittedName>
</protein>
<sequence>MSRPIILDYVTPRTGDMNKVFVYDYVRDMNVLASNQDLEFIGCGEADCLAQTETRVARESDDDEYRACELETKTEVTRERDEEEISFTELTTKTAESRERDDEDVFSLLELISKTFADRERDDEDDYYLD</sequence>
<evidence type="ECO:0000313" key="3">
    <source>
        <dbReference type="Proteomes" id="UP000634672"/>
    </source>
</evidence>
<gene>
    <name evidence="2" type="ORF">H8S75_29605</name>
</gene>
<evidence type="ECO:0000256" key="1">
    <source>
        <dbReference type="SAM" id="MobiDB-lite"/>
    </source>
</evidence>
<dbReference type="Proteomes" id="UP000634672">
    <property type="component" value="Unassembled WGS sequence"/>
</dbReference>
<proteinExistence type="predicted"/>
<accession>A0ABR7HFW6</accession>
<feature type="region of interest" description="Disordered" evidence="1">
    <location>
        <begin position="75"/>
        <end position="99"/>
    </location>
</feature>